<organism evidence="2 3">
    <name type="scientific">Shinella sumterensis</name>
    <dbReference type="NCBI Taxonomy" id="1967501"/>
    <lineage>
        <taxon>Bacteria</taxon>
        <taxon>Pseudomonadati</taxon>
        <taxon>Pseudomonadota</taxon>
        <taxon>Alphaproteobacteria</taxon>
        <taxon>Hyphomicrobiales</taxon>
        <taxon>Rhizobiaceae</taxon>
        <taxon>Shinella</taxon>
    </lineage>
</organism>
<dbReference type="EMBL" id="CP132302">
    <property type="protein sequence ID" value="WLR97839.1"/>
    <property type="molecule type" value="Genomic_DNA"/>
</dbReference>
<name>A0AA50CNR8_9HYPH</name>
<keyword evidence="2" id="KW-0547">Nucleotide-binding</keyword>
<protein>
    <submittedName>
        <fullName evidence="2">ATP-binding protein</fullName>
    </submittedName>
</protein>
<dbReference type="AlphaFoldDB" id="A0AA50CNR8"/>
<evidence type="ECO:0000259" key="1">
    <source>
        <dbReference type="Pfam" id="PF13401"/>
    </source>
</evidence>
<evidence type="ECO:0000313" key="3">
    <source>
        <dbReference type="Proteomes" id="UP001234585"/>
    </source>
</evidence>
<proteinExistence type="predicted"/>
<dbReference type="GO" id="GO:0016887">
    <property type="term" value="F:ATP hydrolysis activity"/>
    <property type="evidence" value="ECO:0007669"/>
    <property type="project" value="InterPro"/>
</dbReference>
<gene>
    <name evidence="2" type="ORF">Q9313_02075</name>
</gene>
<dbReference type="Proteomes" id="UP001234585">
    <property type="component" value="Chromosome"/>
</dbReference>
<dbReference type="RefSeq" id="WP_306037753.1">
    <property type="nucleotide sequence ID" value="NZ_CP132302.1"/>
</dbReference>
<accession>A0AA50CNR8</accession>
<reference evidence="2 3" key="1">
    <citation type="submission" date="2023-08" db="EMBL/GenBank/DDBJ databases">
        <title>Pathogen: clinical or host-associated sample.</title>
        <authorList>
            <person name="Hergert J."/>
            <person name="Casey R."/>
            <person name="Wagner J."/>
            <person name="Young E.L."/>
            <person name="Oakeson K.F."/>
        </authorList>
    </citation>
    <scope>NUCLEOTIDE SEQUENCE [LARGE SCALE GENOMIC DNA]</scope>
    <source>
        <strain evidence="2 3">1760953</strain>
    </source>
</reference>
<dbReference type="Pfam" id="PF13401">
    <property type="entry name" value="AAA_22"/>
    <property type="match status" value="1"/>
</dbReference>
<evidence type="ECO:0000313" key="2">
    <source>
        <dbReference type="EMBL" id="WLR97839.1"/>
    </source>
</evidence>
<dbReference type="Gene3D" id="3.40.50.300">
    <property type="entry name" value="P-loop containing nucleotide triphosphate hydrolases"/>
    <property type="match status" value="1"/>
</dbReference>
<sequence>MSFKRCDHLRTRVDELWEHAQVCLAGGGSRRRILAIIGESGTGKTTSLKYVLGDFPEMKQYRDASGRLIIPMISIEVPRPCTTKDIAIRILQELGVEASHSANEYDLWQAVKAQLRECGTILVHLDESQHLLAADTAAAVRKLQDRFKSLLSIEDWPLHLILSGVIDLATLFTGDQQLANRSTVMRFENLLFPGDKAIVVNVLQDIASDHCGLTLSPALLTDDFLGRVVKAAGGGIGTLIEFIRAACYKALSKGHKALGPKDFAFAYSRFSGSRELDNIITAKTWQDIDRAKALADLLRPERRNRRPGKDAA</sequence>
<dbReference type="SUPFAM" id="SSF52540">
    <property type="entry name" value="P-loop containing nucleoside triphosphate hydrolases"/>
    <property type="match status" value="1"/>
</dbReference>
<feature type="domain" description="ORC1/DEAH AAA+ ATPase" evidence="1">
    <location>
        <begin position="30"/>
        <end position="171"/>
    </location>
</feature>
<dbReference type="InterPro" id="IPR049945">
    <property type="entry name" value="AAA_22"/>
</dbReference>
<keyword evidence="3" id="KW-1185">Reference proteome</keyword>
<dbReference type="GO" id="GO:0005524">
    <property type="term" value="F:ATP binding"/>
    <property type="evidence" value="ECO:0007669"/>
    <property type="project" value="UniProtKB-KW"/>
</dbReference>
<keyword evidence="2" id="KW-0067">ATP-binding</keyword>
<dbReference type="InterPro" id="IPR027417">
    <property type="entry name" value="P-loop_NTPase"/>
</dbReference>